<accession>A8F8U2</accession>
<dbReference type="Gene3D" id="3.40.50.300">
    <property type="entry name" value="P-loop containing nucleotide triphosphate hydrolases"/>
    <property type="match status" value="1"/>
</dbReference>
<keyword evidence="1" id="KW-0813">Transport</keyword>
<reference evidence="5 6" key="2">
    <citation type="journal article" date="2009" name="Proc. Natl. Acad. Sci. U.S.A.">
        <title>On the chimeric nature, thermophilic origin, and phylogenetic placement of the Thermotogales.</title>
        <authorList>
            <person name="Zhaxybayeva O."/>
            <person name="Swithers K.S."/>
            <person name="Lapierre P."/>
            <person name="Fournier G.P."/>
            <person name="Bickhart D.M."/>
            <person name="DeBoy R.T."/>
            <person name="Nelson K.E."/>
            <person name="Nesbo C.L."/>
            <person name="Doolittle W.F."/>
            <person name="Gogarten J.P."/>
            <person name="Noll K.M."/>
        </authorList>
    </citation>
    <scope>NUCLEOTIDE SEQUENCE [LARGE SCALE GENOMIC DNA]</scope>
    <source>
        <strain evidence="6">ATCC BAA-301 / DSM 14385 / NBRC 107922 / TMO</strain>
    </source>
</reference>
<dbReference type="EMBL" id="CP000812">
    <property type="protein sequence ID" value="ABV34576.1"/>
    <property type="molecule type" value="Genomic_DNA"/>
</dbReference>
<evidence type="ECO:0000256" key="2">
    <source>
        <dbReference type="ARBA" id="ARBA00022741"/>
    </source>
</evidence>
<gene>
    <name evidence="5" type="ordered locus">Tlet_2022</name>
</gene>
<keyword evidence="3" id="KW-0067">ATP-binding</keyword>
<dbReference type="Pfam" id="PF00005">
    <property type="entry name" value="ABC_tran"/>
    <property type="match status" value="1"/>
</dbReference>
<reference evidence="5 6" key="1">
    <citation type="submission" date="2007-08" db="EMBL/GenBank/DDBJ databases">
        <title>Complete sequence of Thermotoga lettingae TMO.</title>
        <authorList>
            <consortium name="US DOE Joint Genome Institute"/>
            <person name="Copeland A."/>
            <person name="Lucas S."/>
            <person name="Lapidus A."/>
            <person name="Barry K."/>
            <person name="Glavina del Rio T."/>
            <person name="Dalin E."/>
            <person name="Tice H."/>
            <person name="Pitluck S."/>
            <person name="Foster B."/>
            <person name="Bruce D."/>
            <person name="Schmutz J."/>
            <person name="Larimer F."/>
            <person name="Land M."/>
            <person name="Hauser L."/>
            <person name="Kyrpides N."/>
            <person name="Mikhailova N."/>
            <person name="Nelson K."/>
            <person name="Gogarten J.P."/>
            <person name="Noll K."/>
            <person name="Richardson P."/>
        </authorList>
    </citation>
    <scope>NUCLEOTIDE SEQUENCE [LARGE SCALE GENOMIC DNA]</scope>
    <source>
        <strain evidence="6">ATCC BAA-301 / DSM 14385 / NBRC 107922 / TMO</strain>
    </source>
</reference>
<dbReference type="SUPFAM" id="SSF52540">
    <property type="entry name" value="P-loop containing nucleoside triphosphate hydrolases"/>
    <property type="match status" value="1"/>
</dbReference>
<dbReference type="OrthoDB" id="47989at2"/>
<dbReference type="RefSeq" id="WP_012004052.1">
    <property type="nucleotide sequence ID" value="NC_009828.1"/>
</dbReference>
<evidence type="ECO:0000256" key="1">
    <source>
        <dbReference type="ARBA" id="ARBA00022448"/>
    </source>
</evidence>
<feature type="domain" description="ABC transporter" evidence="4">
    <location>
        <begin position="14"/>
        <end position="253"/>
    </location>
</feature>
<dbReference type="PANTHER" id="PTHR43776">
    <property type="entry name" value="TRANSPORT ATP-BINDING PROTEIN"/>
    <property type="match status" value="1"/>
</dbReference>
<dbReference type="HOGENOM" id="CLU_000604_1_23_0"/>
<dbReference type="eggNOG" id="COG4608">
    <property type="taxonomic scope" value="Bacteria"/>
</dbReference>
<protein>
    <submittedName>
        <fullName evidence="5">Oligopeptide/dipeptide ABC transporter, ATPase subunit</fullName>
    </submittedName>
</protein>
<keyword evidence="2" id="KW-0547">Nucleotide-binding</keyword>
<dbReference type="CDD" id="cd03257">
    <property type="entry name" value="ABC_NikE_OppD_transporters"/>
    <property type="match status" value="1"/>
</dbReference>
<evidence type="ECO:0000313" key="5">
    <source>
        <dbReference type="EMBL" id="ABV34576.1"/>
    </source>
</evidence>
<proteinExistence type="predicted"/>
<dbReference type="InterPro" id="IPR027417">
    <property type="entry name" value="P-loop_NTPase"/>
</dbReference>
<evidence type="ECO:0000256" key="3">
    <source>
        <dbReference type="ARBA" id="ARBA00022840"/>
    </source>
</evidence>
<dbReference type="KEGG" id="tle:Tlet_2022"/>
<evidence type="ECO:0000313" key="6">
    <source>
        <dbReference type="Proteomes" id="UP000002016"/>
    </source>
</evidence>
<sequence>MGFLSSVLTANEIVKNFTVRKGFKIHKVHALRRVNLKLEQGEILSIVGESGSGKTTFLRIVARIYTHDSGRLFVLGRELCRKMSRSEELEYRKNVQMIFQDPFSALNPVKKIRQFLKRPLEIFKISGVEERLGEVLREVELPLDSLDKYPHELSGGQRQRVVIARSIITKPKIILADEPTSMLDVSIKASILNLLLRLRDDYEISMIHVTHDLASAKYISDRIAVMYAGQIVEEGNAQQIVDNPLHPYTKLLRSAAPDPDRSGLKLGETGEPPDLISPPEGCSFRMRCPYARKECSTFTGTVQIDERKVSCVLYM</sequence>
<dbReference type="SMART" id="SM00382">
    <property type="entry name" value="AAA"/>
    <property type="match status" value="1"/>
</dbReference>
<dbReference type="GO" id="GO:0005524">
    <property type="term" value="F:ATP binding"/>
    <property type="evidence" value="ECO:0007669"/>
    <property type="project" value="UniProtKB-KW"/>
</dbReference>
<organism evidence="5 6">
    <name type="scientific">Pseudothermotoga lettingae (strain ATCC BAA-301 / DSM 14385 / NBRC 107922 / TMO)</name>
    <name type="common">Thermotoga lettingae</name>
    <dbReference type="NCBI Taxonomy" id="416591"/>
    <lineage>
        <taxon>Bacteria</taxon>
        <taxon>Thermotogati</taxon>
        <taxon>Thermotogota</taxon>
        <taxon>Thermotogae</taxon>
        <taxon>Thermotogales</taxon>
        <taxon>Thermotogaceae</taxon>
        <taxon>Pseudothermotoga</taxon>
    </lineage>
</organism>
<name>A8F8U2_PSELT</name>
<dbReference type="InterPro" id="IPR003439">
    <property type="entry name" value="ABC_transporter-like_ATP-bd"/>
</dbReference>
<dbReference type="PROSITE" id="PS50893">
    <property type="entry name" value="ABC_TRANSPORTER_2"/>
    <property type="match status" value="1"/>
</dbReference>
<dbReference type="GO" id="GO:0055085">
    <property type="term" value="P:transmembrane transport"/>
    <property type="evidence" value="ECO:0007669"/>
    <property type="project" value="UniProtKB-ARBA"/>
</dbReference>
<dbReference type="NCBIfam" id="TIGR01727">
    <property type="entry name" value="oligo_HPY"/>
    <property type="match status" value="1"/>
</dbReference>
<dbReference type="PROSITE" id="PS00211">
    <property type="entry name" value="ABC_TRANSPORTER_1"/>
    <property type="match status" value="1"/>
</dbReference>
<keyword evidence="6" id="KW-1185">Reference proteome</keyword>
<dbReference type="InterPro" id="IPR013563">
    <property type="entry name" value="Oligopep_ABC_C"/>
</dbReference>
<dbReference type="AlphaFoldDB" id="A8F8U2"/>
<dbReference type="PANTHER" id="PTHR43776:SF8">
    <property type="entry name" value="ABC TRANSPORTER, ATP-BINDING PROTEIN"/>
    <property type="match status" value="1"/>
</dbReference>
<dbReference type="GO" id="GO:0015833">
    <property type="term" value="P:peptide transport"/>
    <property type="evidence" value="ECO:0007669"/>
    <property type="project" value="InterPro"/>
</dbReference>
<dbReference type="Pfam" id="PF08352">
    <property type="entry name" value="oligo_HPY"/>
    <property type="match status" value="1"/>
</dbReference>
<dbReference type="STRING" id="416591.Tlet_2022"/>
<dbReference type="InterPro" id="IPR050319">
    <property type="entry name" value="ABC_transp_ATP-bind"/>
</dbReference>
<dbReference type="GO" id="GO:0016887">
    <property type="term" value="F:ATP hydrolysis activity"/>
    <property type="evidence" value="ECO:0007669"/>
    <property type="project" value="InterPro"/>
</dbReference>
<dbReference type="Proteomes" id="UP000002016">
    <property type="component" value="Chromosome"/>
</dbReference>
<dbReference type="InterPro" id="IPR003593">
    <property type="entry name" value="AAA+_ATPase"/>
</dbReference>
<evidence type="ECO:0000259" key="4">
    <source>
        <dbReference type="PROSITE" id="PS50893"/>
    </source>
</evidence>
<dbReference type="InterPro" id="IPR017871">
    <property type="entry name" value="ABC_transporter-like_CS"/>
</dbReference>